<dbReference type="AlphaFoldDB" id="A0A133XGV9"/>
<dbReference type="STRING" id="281362.AT959_12405"/>
<dbReference type="PANTHER" id="PTHR30204">
    <property type="entry name" value="REDOX-CYCLING DRUG-SENSING TRANSCRIPTIONAL ACTIVATOR SOXR"/>
    <property type="match status" value="1"/>
</dbReference>
<dbReference type="InterPro" id="IPR009061">
    <property type="entry name" value="DNA-bd_dom_put_sf"/>
</dbReference>
<dbReference type="EMBL" id="LODL01000021">
    <property type="protein sequence ID" value="KXB30167.1"/>
    <property type="molecule type" value="Genomic_DNA"/>
</dbReference>
<evidence type="ECO:0000313" key="5">
    <source>
        <dbReference type="EMBL" id="KXB30167.1"/>
    </source>
</evidence>
<dbReference type="PROSITE" id="PS50937">
    <property type="entry name" value="HTH_MERR_2"/>
    <property type="match status" value="1"/>
</dbReference>
<dbReference type="RefSeq" id="WP_205629910.1">
    <property type="nucleotide sequence ID" value="NZ_LODL01000021.1"/>
</dbReference>
<protein>
    <recommendedName>
        <fullName evidence="4">HTH merR-type domain-containing protein</fullName>
    </recommendedName>
</protein>
<proteinExistence type="predicted"/>
<reference evidence="5 6" key="1">
    <citation type="submission" date="2015-12" db="EMBL/GenBank/DDBJ databases">
        <title>Nitrous oxide reduction kinetics distinguish bacteria harboring typical versus atypical NosZ.</title>
        <authorList>
            <person name="Yoon S."/>
            <person name="Nissen S."/>
            <person name="Park D."/>
            <person name="Sanford R.A."/>
            <person name="Loeffler F.E."/>
        </authorList>
    </citation>
    <scope>NUCLEOTIDE SEQUENCE [LARGE SCALE GENOMIC DNA]</scope>
    <source>
        <strain evidence="5 6">ATCC BAA-841</strain>
    </source>
</reference>
<dbReference type="Pfam" id="PF13411">
    <property type="entry name" value="MerR_1"/>
    <property type="match status" value="1"/>
</dbReference>
<accession>A0A133XGV9</accession>
<dbReference type="GO" id="GO:0003677">
    <property type="term" value="F:DNA binding"/>
    <property type="evidence" value="ECO:0007669"/>
    <property type="project" value="UniProtKB-KW"/>
</dbReference>
<keyword evidence="1" id="KW-0805">Transcription regulation</keyword>
<dbReference type="PANTHER" id="PTHR30204:SF94">
    <property type="entry name" value="HEAVY METAL-DEPENDENT TRANSCRIPTIONAL REGULATOR HI_0293-RELATED"/>
    <property type="match status" value="1"/>
</dbReference>
<comment type="caution">
    <text evidence="5">The sequence shown here is derived from an EMBL/GenBank/DDBJ whole genome shotgun (WGS) entry which is preliminary data.</text>
</comment>
<dbReference type="GO" id="GO:0003700">
    <property type="term" value="F:DNA-binding transcription factor activity"/>
    <property type="evidence" value="ECO:0007669"/>
    <property type="project" value="InterPro"/>
</dbReference>
<evidence type="ECO:0000256" key="3">
    <source>
        <dbReference type="ARBA" id="ARBA00023163"/>
    </source>
</evidence>
<evidence type="ECO:0000313" key="6">
    <source>
        <dbReference type="Proteomes" id="UP000070186"/>
    </source>
</evidence>
<dbReference type="Gene3D" id="1.10.1660.10">
    <property type="match status" value="1"/>
</dbReference>
<dbReference type="InterPro" id="IPR000551">
    <property type="entry name" value="MerR-type_HTH_dom"/>
</dbReference>
<evidence type="ECO:0000256" key="2">
    <source>
        <dbReference type="ARBA" id="ARBA00023125"/>
    </source>
</evidence>
<evidence type="ECO:0000259" key="4">
    <source>
        <dbReference type="PROSITE" id="PS50937"/>
    </source>
</evidence>
<keyword evidence="3" id="KW-0804">Transcription</keyword>
<feature type="domain" description="HTH merR-type" evidence="4">
    <location>
        <begin position="1"/>
        <end position="69"/>
    </location>
</feature>
<dbReference type="SUPFAM" id="SSF46955">
    <property type="entry name" value="Putative DNA-binding domain"/>
    <property type="match status" value="1"/>
</dbReference>
<evidence type="ECO:0000256" key="1">
    <source>
        <dbReference type="ARBA" id="ARBA00023015"/>
    </source>
</evidence>
<dbReference type="PRINTS" id="PR00040">
    <property type="entry name" value="HTHMERR"/>
</dbReference>
<dbReference type="Proteomes" id="UP000070186">
    <property type="component" value="Unassembled WGS sequence"/>
</dbReference>
<keyword evidence="2" id="KW-0238">DNA-binding</keyword>
<keyword evidence="6" id="KW-1185">Reference proteome</keyword>
<gene>
    <name evidence="5" type="ORF">AT959_12405</name>
</gene>
<organism evidence="5 6">
    <name type="scientific">Dechloromonas denitrificans</name>
    <dbReference type="NCBI Taxonomy" id="281362"/>
    <lineage>
        <taxon>Bacteria</taxon>
        <taxon>Pseudomonadati</taxon>
        <taxon>Pseudomonadota</taxon>
        <taxon>Betaproteobacteria</taxon>
        <taxon>Rhodocyclales</taxon>
        <taxon>Azonexaceae</taxon>
        <taxon>Dechloromonas</taxon>
    </lineage>
</organism>
<dbReference type="SMART" id="SM00422">
    <property type="entry name" value="HTH_MERR"/>
    <property type="match status" value="1"/>
</dbReference>
<dbReference type="InterPro" id="IPR047057">
    <property type="entry name" value="MerR_fam"/>
</dbReference>
<sequence>MMYIGELAKLTGASRKAIHHYEALGLIPQPPRKGRYRIYRATDVDLVAMIKCAQSLGFSLKEIAGVTSAAAQTGTLPAEMVLELIERKRQTLRQTIDRALAHDRQLVALQADLRRNAGLCSSAA</sequence>
<name>A0A133XGV9_9RHOO</name>